<accession>T1B3G2</accession>
<protein>
    <submittedName>
        <fullName evidence="1">TraB family protein</fullName>
    </submittedName>
</protein>
<gene>
    <name evidence="1" type="ORF">B2A_02009</name>
</gene>
<name>T1B3G2_9ZZZZ</name>
<evidence type="ECO:0000313" key="1">
    <source>
        <dbReference type="EMBL" id="EQD64422.1"/>
    </source>
</evidence>
<reference evidence="1" key="2">
    <citation type="journal article" date="2014" name="ISME J.">
        <title>Microbial stratification in low pH oxic and suboxic macroscopic growths along an acid mine drainage.</title>
        <authorList>
            <person name="Mendez-Garcia C."/>
            <person name="Mesa V."/>
            <person name="Sprenger R.R."/>
            <person name="Richter M."/>
            <person name="Diez M.S."/>
            <person name="Solano J."/>
            <person name="Bargiela R."/>
            <person name="Golyshina O.V."/>
            <person name="Manteca A."/>
            <person name="Ramos J.L."/>
            <person name="Gallego J.R."/>
            <person name="Llorente I."/>
            <person name="Martins Dos Santos V.A."/>
            <person name="Jensen O.N."/>
            <person name="Pelaez A.I."/>
            <person name="Sanchez J."/>
            <person name="Ferrer M."/>
        </authorList>
    </citation>
    <scope>NUCLEOTIDE SEQUENCE</scope>
</reference>
<reference evidence="1" key="1">
    <citation type="submission" date="2013-08" db="EMBL/GenBank/DDBJ databases">
        <authorList>
            <person name="Mendez C."/>
            <person name="Richter M."/>
            <person name="Ferrer M."/>
            <person name="Sanchez J."/>
        </authorList>
    </citation>
    <scope>NUCLEOTIDE SEQUENCE</scope>
</reference>
<dbReference type="EMBL" id="AUZZ01001414">
    <property type="protein sequence ID" value="EQD64422.1"/>
    <property type="molecule type" value="Genomic_DNA"/>
</dbReference>
<proteinExistence type="predicted"/>
<comment type="caution">
    <text evidence="1">The sequence shown here is derived from an EMBL/GenBank/DDBJ whole genome shotgun (WGS) entry which is preliminary data.</text>
</comment>
<sequence length="163" mass="17844">MLDEWWPGTQQYIADGMQFAGVSHDSTWLIGASAYGYDALVAMRPGHPIRRPQTRAAAVLIGGDWLPWSHSTHIHGLRPAWWQHTFALDGQRVWASICAEQLFSWTWLEALAADHGPAAPTLILAVSNAWWAPPGNAAPVIEASSTSAWARLMGLPVISAVNR</sequence>
<organism evidence="1">
    <name type="scientific">mine drainage metagenome</name>
    <dbReference type="NCBI Taxonomy" id="410659"/>
    <lineage>
        <taxon>unclassified sequences</taxon>
        <taxon>metagenomes</taxon>
        <taxon>ecological metagenomes</taxon>
    </lineage>
</organism>
<dbReference type="AlphaFoldDB" id="T1B3G2"/>